<dbReference type="RefSeq" id="WP_023434018.1">
    <property type="nucleotide sequence ID" value="NZ_AWXZ01000040.1"/>
</dbReference>
<reference evidence="2 3" key="1">
    <citation type="journal article" date="2014" name="Genome Announc.">
        <title>Draft Genome Sequence of Lutibaculum baratangense Strain AMV1T, Isolated from a Mud Volcano in Andamans, India.</title>
        <authorList>
            <person name="Singh A."/>
            <person name="Sreenivas A."/>
            <person name="Sathyanarayana Reddy G."/>
            <person name="Pinnaka A.K."/>
            <person name="Shivaji S."/>
        </authorList>
    </citation>
    <scope>NUCLEOTIDE SEQUENCE [LARGE SCALE GENOMIC DNA]</scope>
    <source>
        <strain evidence="2 3">AMV1</strain>
    </source>
</reference>
<name>V4QSL8_9HYPH</name>
<dbReference type="OrthoDB" id="8454392at2"/>
<accession>V4QSL8</accession>
<evidence type="ECO:0000256" key="1">
    <source>
        <dbReference type="SAM" id="MobiDB-lite"/>
    </source>
</evidence>
<organism evidence="2 3">
    <name type="scientific">Lutibaculum baratangense AMV1</name>
    <dbReference type="NCBI Taxonomy" id="631454"/>
    <lineage>
        <taxon>Bacteria</taxon>
        <taxon>Pseudomonadati</taxon>
        <taxon>Pseudomonadota</taxon>
        <taxon>Alphaproteobacteria</taxon>
        <taxon>Hyphomicrobiales</taxon>
        <taxon>Tepidamorphaceae</taxon>
        <taxon>Lutibaculum</taxon>
    </lineage>
</organism>
<keyword evidence="3" id="KW-1185">Reference proteome</keyword>
<dbReference type="AlphaFoldDB" id="V4QSL8"/>
<proteinExistence type="predicted"/>
<feature type="region of interest" description="Disordered" evidence="1">
    <location>
        <begin position="1"/>
        <end position="21"/>
    </location>
</feature>
<evidence type="ECO:0000313" key="2">
    <source>
        <dbReference type="EMBL" id="ESR22772.1"/>
    </source>
</evidence>
<evidence type="ECO:0000313" key="3">
    <source>
        <dbReference type="Proteomes" id="UP000017819"/>
    </source>
</evidence>
<gene>
    <name evidence="2" type="ORF">N177_3909</name>
</gene>
<dbReference type="Proteomes" id="UP000017819">
    <property type="component" value="Unassembled WGS sequence"/>
</dbReference>
<comment type="caution">
    <text evidence="2">The sequence shown here is derived from an EMBL/GenBank/DDBJ whole genome shotgun (WGS) entry which is preliminary data.</text>
</comment>
<dbReference type="STRING" id="631454.N177_3909"/>
<feature type="compositionally biased region" description="Basic and acidic residues" evidence="1">
    <location>
        <begin position="10"/>
        <end position="21"/>
    </location>
</feature>
<dbReference type="EMBL" id="AWXZ01000040">
    <property type="protein sequence ID" value="ESR22772.1"/>
    <property type="molecule type" value="Genomic_DNA"/>
</dbReference>
<protein>
    <submittedName>
        <fullName evidence="2">Uncharacterized protein</fullName>
    </submittedName>
</protein>
<sequence length="58" mass="6658">MAAALLNFEPAKRRAQEERPHRAAWQGEAEILFFTGVRIERWTEEAPVRPRPDAEQAG</sequence>